<dbReference type="Gene3D" id="3.40.50.1970">
    <property type="match status" value="1"/>
</dbReference>
<dbReference type="Pfam" id="PF25137">
    <property type="entry name" value="ADH_Fe_C"/>
    <property type="match status" value="1"/>
</dbReference>
<protein>
    <submittedName>
        <fullName evidence="7">Alcohol dehydrogenase</fullName>
    </submittedName>
</protein>
<name>A0A238YLP4_9FLAO</name>
<dbReference type="GO" id="GO:0046872">
    <property type="term" value="F:metal ion binding"/>
    <property type="evidence" value="ECO:0007669"/>
    <property type="project" value="InterPro"/>
</dbReference>
<proteinExistence type="inferred from homology"/>
<evidence type="ECO:0000259" key="5">
    <source>
        <dbReference type="Pfam" id="PF00465"/>
    </source>
</evidence>
<evidence type="ECO:0000313" key="8">
    <source>
        <dbReference type="Proteomes" id="UP000198384"/>
    </source>
</evidence>
<dbReference type="InterPro" id="IPR018211">
    <property type="entry name" value="ADH_Fe_CS"/>
</dbReference>
<comment type="similarity">
    <text evidence="2">Belongs to the iron-containing alcohol dehydrogenase family.</text>
</comment>
<dbReference type="PROSITE" id="PS00060">
    <property type="entry name" value="ADH_IRON_2"/>
    <property type="match status" value="1"/>
</dbReference>
<evidence type="ECO:0000259" key="6">
    <source>
        <dbReference type="Pfam" id="PF25137"/>
    </source>
</evidence>
<accession>A0A238YLP4</accession>
<dbReference type="FunFam" id="1.20.1090.10:FF:000001">
    <property type="entry name" value="Aldehyde-alcohol dehydrogenase"/>
    <property type="match status" value="1"/>
</dbReference>
<dbReference type="CDD" id="cd08188">
    <property type="entry name" value="PDDH"/>
    <property type="match status" value="1"/>
</dbReference>
<organism evidence="7 8">
    <name type="scientific">Lutibacter agarilyticus</name>
    <dbReference type="NCBI Taxonomy" id="1109740"/>
    <lineage>
        <taxon>Bacteria</taxon>
        <taxon>Pseudomonadati</taxon>
        <taxon>Bacteroidota</taxon>
        <taxon>Flavobacteriia</taxon>
        <taxon>Flavobacteriales</taxon>
        <taxon>Flavobacteriaceae</taxon>
        <taxon>Lutibacter</taxon>
    </lineage>
</organism>
<dbReference type="OrthoDB" id="9801156at2"/>
<dbReference type="InterPro" id="IPR056798">
    <property type="entry name" value="ADH_Fe_C"/>
</dbReference>
<reference evidence="7 8" key="1">
    <citation type="submission" date="2017-06" db="EMBL/GenBank/DDBJ databases">
        <authorList>
            <person name="Kim H.J."/>
            <person name="Triplett B.A."/>
        </authorList>
    </citation>
    <scope>NUCLEOTIDE SEQUENCE [LARGE SCALE GENOMIC DNA]</scope>
    <source>
        <strain evidence="7 8">DSM 29150</strain>
    </source>
</reference>
<evidence type="ECO:0000313" key="7">
    <source>
        <dbReference type="EMBL" id="SNR72047.1"/>
    </source>
</evidence>
<evidence type="ECO:0000256" key="4">
    <source>
        <dbReference type="ARBA" id="ARBA00023027"/>
    </source>
</evidence>
<feature type="domain" description="Alcohol dehydrogenase iron-type/glycerol dehydrogenase GldA" evidence="5">
    <location>
        <begin position="13"/>
        <end position="178"/>
    </location>
</feature>
<dbReference type="EMBL" id="FZNT01000010">
    <property type="protein sequence ID" value="SNR72047.1"/>
    <property type="molecule type" value="Genomic_DNA"/>
</dbReference>
<dbReference type="Gene3D" id="1.20.1090.10">
    <property type="entry name" value="Dehydroquinate synthase-like - alpha domain"/>
    <property type="match status" value="1"/>
</dbReference>
<evidence type="ECO:0000256" key="3">
    <source>
        <dbReference type="ARBA" id="ARBA00023002"/>
    </source>
</evidence>
<dbReference type="PROSITE" id="PS00913">
    <property type="entry name" value="ADH_IRON_1"/>
    <property type="match status" value="1"/>
</dbReference>
<feature type="domain" description="Fe-containing alcohol dehydrogenase-like C-terminal" evidence="6">
    <location>
        <begin position="189"/>
        <end position="384"/>
    </location>
</feature>
<comment type="cofactor">
    <cofactor evidence="1">
        <name>Fe cation</name>
        <dbReference type="ChEBI" id="CHEBI:24875"/>
    </cofactor>
</comment>
<dbReference type="PANTHER" id="PTHR11496">
    <property type="entry name" value="ALCOHOL DEHYDROGENASE"/>
    <property type="match status" value="1"/>
</dbReference>
<keyword evidence="3" id="KW-0560">Oxidoreductase</keyword>
<keyword evidence="4" id="KW-0520">NAD</keyword>
<keyword evidence="8" id="KW-1185">Reference proteome</keyword>
<dbReference type="FunFam" id="3.40.50.1970:FF:000003">
    <property type="entry name" value="Alcohol dehydrogenase, iron-containing"/>
    <property type="match status" value="1"/>
</dbReference>
<dbReference type="RefSeq" id="WP_089382577.1">
    <property type="nucleotide sequence ID" value="NZ_FZNT01000010.1"/>
</dbReference>
<dbReference type="PANTHER" id="PTHR11496:SF102">
    <property type="entry name" value="ALCOHOL DEHYDROGENASE 4"/>
    <property type="match status" value="1"/>
</dbReference>
<dbReference type="InterPro" id="IPR001670">
    <property type="entry name" value="ADH_Fe/GldA"/>
</dbReference>
<gene>
    <name evidence="7" type="ORF">SAMN06265371_1102</name>
</gene>
<dbReference type="InterPro" id="IPR039697">
    <property type="entry name" value="Alcohol_dehydrogenase_Fe"/>
</dbReference>
<evidence type="ECO:0000256" key="2">
    <source>
        <dbReference type="ARBA" id="ARBA00007358"/>
    </source>
</evidence>
<evidence type="ECO:0000256" key="1">
    <source>
        <dbReference type="ARBA" id="ARBA00001962"/>
    </source>
</evidence>
<sequence length="384" mass="40468">MLESRRIYLPPLSLIGPGALNDLGEELKGLPYEKCLFVTDKILVQLGVAEKVSEVLKEAGVEAVIFDNVQPNPTVKNVTNGLKMLQENDCDFILTLGGGSPQDCGKAIGILATNGGDIKDYEGIHVSKKVSLPIIAINTTAGTASEVTINYVITDVARQVKMVMVDKNCLVSIAVNDPVLMLGKPAALTAATGMDALTHAIETYVTKGAFGWSDALALESIKLISKSLEEAVHNGSNLEARSKMAWGQFIAGQAFSNAGLGFVHSMAHQLGGTYDLPHGVANAVLLPHVEKFNIPACANKLKKVARAMGVGVLDMSDEEGANAAIEAIKKLSKAVGIPSGLKELGVKEEDFEAMAKNAIADVCTGGNPRDVTVEDAIAIYKAAM</sequence>
<dbReference type="SUPFAM" id="SSF56796">
    <property type="entry name" value="Dehydroquinate synthase-like"/>
    <property type="match status" value="1"/>
</dbReference>
<dbReference type="GO" id="GO:0004022">
    <property type="term" value="F:alcohol dehydrogenase (NAD+) activity"/>
    <property type="evidence" value="ECO:0007669"/>
    <property type="project" value="TreeGrafter"/>
</dbReference>
<dbReference type="Proteomes" id="UP000198384">
    <property type="component" value="Unassembled WGS sequence"/>
</dbReference>
<dbReference type="Pfam" id="PF00465">
    <property type="entry name" value="Fe-ADH"/>
    <property type="match status" value="1"/>
</dbReference>
<dbReference type="AlphaFoldDB" id="A0A238YLP4"/>